<evidence type="ECO:0000313" key="1">
    <source>
        <dbReference type="EMBL" id="KAJ8901667.1"/>
    </source>
</evidence>
<dbReference type="EMBL" id="JAMWBK010000010">
    <property type="protein sequence ID" value="KAJ8901667.1"/>
    <property type="molecule type" value="Genomic_DNA"/>
</dbReference>
<dbReference type="PANTHER" id="PTHR35759">
    <property type="entry name" value="BNAA09G03860D PROTEIN"/>
    <property type="match status" value="1"/>
</dbReference>
<dbReference type="Proteomes" id="UP001157974">
    <property type="component" value="Unassembled WGS sequence"/>
</dbReference>
<reference evidence="1 2" key="1">
    <citation type="journal article" date="2023" name="Nat. Commun.">
        <title>Origin of minicircular mitochondrial genomes in red algae.</title>
        <authorList>
            <person name="Lee Y."/>
            <person name="Cho C.H."/>
            <person name="Lee Y.M."/>
            <person name="Park S.I."/>
            <person name="Yang J.H."/>
            <person name="West J.A."/>
            <person name="Bhattacharya D."/>
            <person name="Yoon H.S."/>
        </authorList>
    </citation>
    <scope>NUCLEOTIDE SEQUENCE [LARGE SCALE GENOMIC DNA]</scope>
    <source>
        <strain evidence="1 2">CCMP1338</strain>
        <tissue evidence="1">Whole cell</tissue>
    </source>
</reference>
<evidence type="ECO:0000313" key="2">
    <source>
        <dbReference type="Proteomes" id="UP001157974"/>
    </source>
</evidence>
<proteinExistence type="predicted"/>
<protein>
    <submittedName>
        <fullName evidence="1">Uncharacterized protein</fullName>
    </submittedName>
</protein>
<keyword evidence="2" id="KW-1185">Reference proteome</keyword>
<organism evidence="1 2">
    <name type="scientific">Rhodosorus marinus</name>
    <dbReference type="NCBI Taxonomy" id="101924"/>
    <lineage>
        <taxon>Eukaryota</taxon>
        <taxon>Rhodophyta</taxon>
        <taxon>Stylonematophyceae</taxon>
        <taxon>Stylonematales</taxon>
        <taxon>Stylonemataceae</taxon>
        <taxon>Rhodosorus</taxon>
    </lineage>
</organism>
<dbReference type="AlphaFoldDB" id="A0AAV8UK03"/>
<sequence>MPFVQCIQWSSKRSPQICRRPLYESEHDNSAARARVAARVMKAAEEHPNYSERSFDGFASCVQIQKGIPSWDTTFLADWLRFDSKAVLSPSSSRQFGKCRPLPREENVFSFESSDTNAHIKALFKAVQKAVVNTGRPCTLDRYDLHHGHAFSSAEHGPGILFHSCEYPAFDNKKFPFNLGFCQEQSKTRFHPLRNALWLCSRNNLVFVLNTLETKSLVSLLYPGQELLATVYAGDFGMSLADVYYAPELSRRPLIIPFSRKLRYIVED</sequence>
<comment type="caution">
    <text evidence="1">The sequence shown here is derived from an EMBL/GenBank/DDBJ whole genome shotgun (WGS) entry which is preliminary data.</text>
</comment>
<dbReference type="PANTHER" id="PTHR35759:SF1">
    <property type="entry name" value="OS07G0673000 PROTEIN"/>
    <property type="match status" value="1"/>
</dbReference>
<name>A0AAV8UK03_9RHOD</name>
<accession>A0AAV8UK03</accession>
<gene>
    <name evidence="1" type="ORF">NDN08_003873</name>
</gene>